<feature type="signal peptide" evidence="1">
    <location>
        <begin position="1"/>
        <end position="19"/>
    </location>
</feature>
<dbReference type="Proteomes" id="UP000041254">
    <property type="component" value="Unassembled WGS sequence"/>
</dbReference>
<feature type="chain" id="PRO_5005189672" evidence="1">
    <location>
        <begin position="20"/>
        <end position="427"/>
    </location>
</feature>
<evidence type="ECO:0000313" key="3">
    <source>
        <dbReference type="Proteomes" id="UP000041254"/>
    </source>
</evidence>
<dbReference type="GO" id="GO:0004176">
    <property type="term" value="F:ATP-dependent peptidase activity"/>
    <property type="evidence" value="ECO:0007669"/>
    <property type="project" value="InterPro"/>
</dbReference>
<accession>A0A0G4G463</accession>
<evidence type="ECO:0000256" key="1">
    <source>
        <dbReference type="SAM" id="SignalP"/>
    </source>
</evidence>
<dbReference type="VEuPathDB" id="CryptoDB:Vbra_652"/>
<dbReference type="OMA" id="LIWLMAP"/>
<gene>
    <name evidence="2" type="ORF">Vbra_652</name>
</gene>
<dbReference type="OrthoDB" id="195614at2759"/>
<dbReference type="GO" id="GO:0006508">
    <property type="term" value="P:proteolysis"/>
    <property type="evidence" value="ECO:0007669"/>
    <property type="project" value="InterPro"/>
</dbReference>
<keyword evidence="3" id="KW-1185">Reference proteome</keyword>
<dbReference type="SUPFAM" id="SSF140990">
    <property type="entry name" value="FtsH protease domain-like"/>
    <property type="match status" value="1"/>
</dbReference>
<dbReference type="PANTHER" id="PTHR33471:SF7">
    <property type="entry name" value="ATP-DEPENDENT ZINC METALLOPROTEASE-RELATED"/>
    <property type="match status" value="1"/>
</dbReference>
<keyword evidence="1" id="KW-0732">Signal</keyword>
<organism evidence="2 3">
    <name type="scientific">Vitrella brassicaformis (strain CCMP3155)</name>
    <dbReference type="NCBI Taxonomy" id="1169540"/>
    <lineage>
        <taxon>Eukaryota</taxon>
        <taxon>Sar</taxon>
        <taxon>Alveolata</taxon>
        <taxon>Colpodellida</taxon>
        <taxon>Vitrellaceae</taxon>
        <taxon>Vitrella</taxon>
    </lineage>
</organism>
<dbReference type="InParanoid" id="A0A0G4G463"/>
<dbReference type="GO" id="GO:0005524">
    <property type="term" value="F:ATP binding"/>
    <property type="evidence" value="ECO:0007669"/>
    <property type="project" value="InterPro"/>
</dbReference>
<protein>
    <submittedName>
        <fullName evidence="2">Uncharacterized protein</fullName>
    </submittedName>
</protein>
<dbReference type="EMBL" id="CDMY01000561">
    <property type="protein sequence ID" value="CEM22875.1"/>
    <property type="molecule type" value="Genomic_DNA"/>
</dbReference>
<dbReference type="GO" id="GO:0004222">
    <property type="term" value="F:metalloendopeptidase activity"/>
    <property type="evidence" value="ECO:0007669"/>
    <property type="project" value="InterPro"/>
</dbReference>
<name>A0A0G4G463_VITBC</name>
<dbReference type="InterPro" id="IPR037219">
    <property type="entry name" value="Peptidase_M41-like"/>
</dbReference>
<dbReference type="PANTHER" id="PTHR33471">
    <property type="entry name" value="ATP-DEPENDENT ZINC METALLOPROTEASE-RELATED"/>
    <property type="match status" value="1"/>
</dbReference>
<evidence type="ECO:0000313" key="2">
    <source>
        <dbReference type="EMBL" id="CEM22875.1"/>
    </source>
</evidence>
<sequence>MKLHSAAIVLLIWLDSGLAIHYRRQLRRDPSFAPPVSLHRQPFRPPHAAASVLRLSATRSESLSFIESPSGGGDSELARILDSLPEADKYNTLAQGLFRRVLNDKSPDARQSSLQEGWTLLDEMRQKALKATPRTFSLLVDAAAVTNDAEAMKRSLELATGSGLSVVYGQADKGWEGSPVDAGRLASVTESLTDMPEDSRSKDVVVASAFMGYVGTGVGAETLGDYIYGDFDEIYPTVALLALAAAGVYDIVKGGGVVSKSVVAGLKRLLVDDKERQCRVESAAFLVAYLLGLPCFCFRPNVLEALKMAEDPRIRMDLLTPAGIDKLLVWLLAGVAAENLQHPECIVADPRQSDAFVKLMRDKDYLKGVDDETASLRVKWAFHKATNLLRKHRRVHDELRRRMESKAATVGDCVTFLEKEMAPRKIL</sequence>
<dbReference type="AlphaFoldDB" id="A0A0G4G463"/>
<reference evidence="2 3" key="1">
    <citation type="submission" date="2014-11" db="EMBL/GenBank/DDBJ databases">
        <authorList>
            <person name="Zhu J."/>
            <person name="Qi W."/>
            <person name="Song R."/>
        </authorList>
    </citation>
    <scope>NUCLEOTIDE SEQUENCE [LARGE SCALE GENOMIC DNA]</scope>
</reference>
<proteinExistence type="predicted"/>